<evidence type="ECO:0000256" key="1">
    <source>
        <dbReference type="SAM" id="MobiDB-lite"/>
    </source>
</evidence>
<evidence type="ECO:0000256" key="2">
    <source>
        <dbReference type="SAM" id="SignalP"/>
    </source>
</evidence>
<dbReference type="Proteomes" id="UP000198666">
    <property type="component" value="Unassembled WGS sequence"/>
</dbReference>
<reference evidence="4" key="1">
    <citation type="submission" date="2016-10" db="EMBL/GenBank/DDBJ databases">
        <authorList>
            <person name="Varghese N."/>
            <person name="Submissions S."/>
        </authorList>
    </citation>
    <scope>NUCLEOTIDE SEQUENCE [LARGE SCALE GENOMIC DNA]</scope>
    <source>
        <strain evidence="4">DSM 21620</strain>
    </source>
</reference>
<feature type="compositionally biased region" description="Basic and acidic residues" evidence="1">
    <location>
        <begin position="33"/>
        <end position="62"/>
    </location>
</feature>
<organism evidence="3 4">
    <name type="scientific">Terribacillus halophilus</name>
    <dbReference type="NCBI Taxonomy" id="361279"/>
    <lineage>
        <taxon>Bacteria</taxon>
        <taxon>Bacillati</taxon>
        <taxon>Bacillota</taxon>
        <taxon>Bacilli</taxon>
        <taxon>Bacillales</taxon>
        <taxon>Bacillaceae</taxon>
        <taxon>Terribacillus</taxon>
    </lineage>
</organism>
<dbReference type="RefSeq" id="WP_093727258.1">
    <property type="nucleotide sequence ID" value="NZ_FMZB01000005.1"/>
</dbReference>
<evidence type="ECO:0000313" key="3">
    <source>
        <dbReference type="EMBL" id="SDC94450.1"/>
    </source>
</evidence>
<keyword evidence="2" id="KW-0732">Signal</keyword>
<evidence type="ECO:0000313" key="4">
    <source>
        <dbReference type="Proteomes" id="UP000198666"/>
    </source>
</evidence>
<dbReference type="PROSITE" id="PS51257">
    <property type="entry name" value="PROKAR_LIPOPROTEIN"/>
    <property type="match status" value="1"/>
</dbReference>
<feature type="signal peptide" evidence="2">
    <location>
        <begin position="1"/>
        <end position="25"/>
    </location>
</feature>
<accession>A0A1G6QPZ1</accession>
<sequence length="128" mass="13911">MNKPKKGFLVLPLLLLLMAAGCSNADEAEQAHTYETKVHTKEIQTNHKDAPSSTEAGKKTVSETETTAKTVPETQQSDADTDIPSQPDTSSQIETTETKTSQDNTKIVSNSEEAVALLKQRFDTTDDS</sequence>
<feature type="compositionally biased region" description="Polar residues" evidence="1">
    <location>
        <begin position="63"/>
        <end position="112"/>
    </location>
</feature>
<feature type="region of interest" description="Disordered" evidence="1">
    <location>
        <begin position="33"/>
        <end position="112"/>
    </location>
</feature>
<keyword evidence="4" id="KW-1185">Reference proteome</keyword>
<protein>
    <submittedName>
        <fullName evidence="3">Uncharacterized protein</fullName>
    </submittedName>
</protein>
<dbReference type="AlphaFoldDB" id="A0A1G6QPZ1"/>
<proteinExistence type="predicted"/>
<gene>
    <name evidence="3" type="ORF">SAMN05421663_105174</name>
</gene>
<dbReference type="EMBL" id="FMZB01000005">
    <property type="protein sequence ID" value="SDC94450.1"/>
    <property type="molecule type" value="Genomic_DNA"/>
</dbReference>
<feature type="chain" id="PRO_5011792361" evidence="2">
    <location>
        <begin position="26"/>
        <end position="128"/>
    </location>
</feature>
<name>A0A1G6QPZ1_9BACI</name>